<gene>
    <name evidence="6" type="primary">bark_6</name>
    <name evidence="6" type="ORF">FJT64_026862</name>
</gene>
<keyword evidence="5" id="KW-0812">Transmembrane</keyword>
<dbReference type="SUPFAM" id="SSF56436">
    <property type="entry name" value="C-type lectin-like"/>
    <property type="match status" value="1"/>
</dbReference>
<dbReference type="OrthoDB" id="536948at2759"/>
<keyword evidence="7" id="KW-1185">Reference proteome</keyword>
<comment type="caution">
    <text evidence="6">The sequence shown here is derived from an EMBL/GenBank/DDBJ whole genome shotgun (WGS) entry which is preliminary data.</text>
</comment>
<evidence type="ECO:0000256" key="1">
    <source>
        <dbReference type="ARBA" id="ARBA00022729"/>
    </source>
</evidence>
<dbReference type="AlphaFoldDB" id="A0A6A4W426"/>
<proteinExistence type="predicted"/>
<accession>A0A6A4W426</accession>
<keyword evidence="5" id="KW-0472">Membrane</keyword>
<dbReference type="PANTHER" id="PTHR47653:SF1">
    <property type="entry name" value="DELETED IN MALIGNANT BRAIN TUMORS 1 PROTEIN"/>
    <property type="match status" value="1"/>
</dbReference>
<dbReference type="EMBL" id="VIIS01001246">
    <property type="protein sequence ID" value="KAF0300653.1"/>
    <property type="molecule type" value="Genomic_DNA"/>
</dbReference>
<dbReference type="Gene3D" id="3.10.100.10">
    <property type="entry name" value="Mannose-Binding Protein A, subunit A"/>
    <property type="match status" value="1"/>
</dbReference>
<dbReference type="GO" id="GO:0045217">
    <property type="term" value="P:cell-cell junction maintenance"/>
    <property type="evidence" value="ECO:0007669"/>
    <property type="project" value="TreeGrafter"/>
</dbReference>
<keyword evidence="1" id="KW-0732">Signal</keyword>
<feature type="compositionally biased region" description="Low complexity" evidence="4">
    <location>
        <begin position="712"/>
        <end position="726"/>
    </location>
</feature>
<feature type="region of interest" description="Disordered" evidence="4">
    <location>
        <begin position="839"/>
        <end position="905"/>
    </location>
</feature>
<dbReference type="PANTHER" id="PTHR47653">
    <property type="entry name" value="PROTEIN BARK BEETLE"/>
    <property type="match status" value="1"/>
</dbReference>
<feature type="compositionally biased region" description="Low complexity" evidence="4">
    <location>
        <begin position="842"/>
        <end position="853"/>
    </location>
</feature>
<dbReference type="Proteomes" id="UP000440578">
    <property type="component" value="Unassembled WGS sequence"/>
</dbReference>
<sequence length="905" mass="100922">MCSSRVERPTPTPQARAWGGVRFSTPTFEVQSFFERLHDVHTHGRGRSRQSRLRFVDVLGAGWLHGEKSPALLSVAISPDVRAVNVTGSLSDGVTVVNPTRTLDFMHLWVHNNLGIGLNTIMLTGEARSSGRSSFVPLQEVPVPYNLFGMVDMCDAHKEIVVQERILLYYKYDNRPVDCVKIFTSSARIKTFGFRLLQFNLVNSTDEPLLTPDYIRLYDGDIYNVTSRQMAQLSVGSSDGAVFHVTNETSMSVQLHASGAGSRHGFIAEVVTLPVSSIGFSRYVRHNVSYSDVSSNEGGGISYMNAGEINPTLTLEWNRLMDNGRRLYGNFTSSRAAVLLDVQNTQHLYFTNNIIQRNQGGLHIRADSNGLATALKAYIYLNLFADNLSWSTLYVEGRKTSPYQEAILYYNYFTRANCTFQNVLEFNQVVANFSYNLVHNNRGFHIMKVSGNYATDREERTTVLAGSAGQQYADNVLVNIDNDYELVTINRTEEDLKISNYRYEVWRTPLDARHNWWGYNETLAIQGRIKDKLDGQGLLRVDFSNFHMNNRSLLSGKCPPGWTLVDTTCFMYMPAPMNFTEAKQFCLDDNASMPYLNTDYSGLVRYIRGRQERYNWRLDRVWVQHLDIVEGCSYFVQQRVVTGPCELQLPFLCEMDPRVTADPLSWTRDDVVIGVLGAGAAALLFLLVICGLWVAKSRHRHREKLHRRNSIRSSVRSTRSLASSFSDVSGGTGGYRRRPNPNPMPDGATGGSVDSIAKPSFDETHSTTTFDERFAHDPRLENANADALARPTFDLGYENRGYLDRSTFTSRVPSPWEPAGAGAAVDSYDQKMAVELDDCKPSSVADDSGASDSTLELKRPFGDEDAASDTVPVYEGCAGTRSNPASSDGSALGGPVPSLSQSGVR</sequence>
<protein>
    <submittedName>
        <fullName evidence="6">Protein bark beetle</fullName>
    </submittedName>
</protein>
<name>A0A6A4W426_AMPAM</name>
<feature type="region of interest" description="Disordered" evidence="4">
    <location>
        <begin position="705"/>
        <end position="751"/>
    </location>
</feature>
<keyword evidence="5" id="KW-1133">Transmembrane helix</keyword>
<evidence type="ECO:0000256" key="3">
    <source>
        <dbReference type="ARBA" id="ARBA00023180"/>
    </source>
</evidence>
<keyword evidence="3" id="KW-0325">Glycoprotein</keyword>
<dbReference type="InterPro" id="IPR016187">
    <property type="entry name" value="CTDL_fold"/>
</dbReference>
<dbReference type="GO" id="GO:0016020">
    <property type="term" value="C:membrane"/>
    <property type="evidence" value="ECO:0007669"/>
    <property type="project" value="TreeGrafter"/>
</dbReference>
<dbReference type="InterPro" id="IPR016186">
    <property type="entry name" value="C-type_lectin-like/link_sf"/>
</dbReference>
<evidence type="ECO:0000256" key="5">
    <source>
        <dbReference type="SAM" id="Phobius"/>
    </source>
</evidence>
<evidence type="ECO:0000313" key="6">
    <source>
        <dbReference type="EMBL" id="KAF0300653.1"/>
    </source>
</evidence>
<evidence type="ECO:0000313" key="7">
    <source>
        <dbReference type="Proteomes" id="UP000440578"/>
    </source>
</evidence>
<reference evidence="6 7" key="1">
    <citation type="submission" date="2019-07" db="EMBL/GenBank/DDBJ databases">
        <title>Draft genome assembly of a fouling barnacle, Amphibalanus amphitrite (Darwin, 1854): The first reference genome for Thecostraca.</title>
        <authorList>
            <person name="Kim W."/>
        </authorList>
    </citation>
    <scope>NUCLEOTIDE SEQUENCE [LARGE SCALE GENOMIC DNA]</scope>
    <source>
        <strain evidence="6">SNU_AA5</strain>
        <tissue evidence="6">Soma without cirri and trophi</tissue>
    </source>
</reference>
<feature type="compositionally biased region" description="Polar residues" evidence="4">
    <location>
        <begin position="880"/>
        <end position="889"/>
    </location>
</feature>
<keyword evidence="2" id="KW-0677">Repeat</keyword>
<dbReference type="InterPro" id="IPR053243">
    <property type="entry name" value="SJ_maturation_regulator"/>
</dbReference>
<evidence type="ECO:0000256" key="2">
    <source>
        <dbReference type="ARBA" id="ARBA00022737"/>
    </source>
</evidence>
<organism evidence="6 7">
    <name type="scientific">Amphibalanus amphitrite</name>
    <name type="common">Striped barnacle</name>
    <name type="synonym">Balanus amphitrite</name>
    <dbReference type="NCBI Taxonomy" id="1232801"/>
    <lineage>
        <taxon>Eukaryota</taxon>
        <taxon>Metazoa</taxon>
        <taxon>Ecdysozoa</taxon>
        <taxon>Arthropoda</taxon>
        <taxon>Crustacea</taxon>
        <taxon>Multicrustacea</taxon>
        <taxon>Cirripedia</taxon>
        <taxon>Thoracica</taxon>
        <taxon>Thoracicalcarea</taxon>
        <taxon>Balanomorpha</taxon>
        <taxon>Balanoidea</taxon>
        <taxon>Balanidae</taxon>
        <taxon>Amphibalaninae</taxon>
        <taxon>Amphibalanus</taxon>
    </lineage>
</organism>
<feature type="transmembrane region" description="Helical" evidence="5">
    <location>
        <begin position="671"/>
        <end position="695"/>
    </location>
</feature>
<evidence type="ECO:0000256" key="4">
    <source>
        <dbReference type="SAM" id="MobiDB-lite"/>
    </source>
</evidence>